<dbReference type="EMBL" id="JACJVP010000024">
    <property type="protein sequence ID" value="MBB6671798.1"/>
    <property type="molecule type" value="Genomic_DNA"/>
</dbReference>
<keyword evidence="1" id="KW-0812">Transmembrane</keyword>
<keyword evidence="1" id="KW-1133">Transmembrane helix</keyword>
<proteinExistence type="predicted"/>
<dbReference type="AlphaFoldDB" id="A0A7X0VFZ6"/>
<keyword evidence="3" id="KW-1185">Reference proteome</keyword>
<name>A0A7X0VFZ6_9BACL</name>
<feature type="transmembrane region" description="Helical" evidence="1">
    <location>
        <begin position="70"/>
        <end position="90"/>
    </location>
</feature>
<sequence>MNFPIHYENIHQSTHWTFVLHLHSLDGRHWADHFHHVERLEALLYDLVQQLHIVPDALRVFLVRKFLSNLYFGLSTLLLALLVSFCVRLYSIPIRG</sequence>
<protein>
    <submittedName>
        <fullName evidence="2">Uncharacterized protein</fullName>
    </submittedName>
</protein>
<gene>
    <name evidence="2" type="ORF">H7C19_13990</name>
</gene>
<organism evidence="2 3">
    <name type="scientific">Cohnella nanjingensis</name>
    <dbReference type="NCBI Taxonomy" id="1387779"/>
    <lineage>
        <taxon>Bacteria</taxon>
        <taxon>Bacillati</taxon>
        <taxon>Bacillota</taxon>
        <taxon>Bacilli</taxon>
        <taxon>Bacillales</taxon>
        <taxon>Paenibacillaceae</taxon>
        <taxon>Cohnella</taxon>
    </lineage>
</organism>
<keyword evidence="1" id="KW-0472">Membrane</keyword>
<comment type="caution">
    <text evidence="2">The sequence shown here is derived from an EMBL/GenBank/DDBJ whole genome shotgun (WGS) entry which is preliminary data.</text>
</comment>
<evidence type="ECO:0000313" key="2">
    <source>
        <dbReference type="EMBL" id="MBB6671798.1"/>
    </source>
</evidence>
<reference evidence="2 3" key="1">
    <citation type="submission" date="2020-08" db="EMBL/GenBank/DDBJ databases">
        <title>Cohnella phylogeny.</title>
        <authorList>
            <person name="Dunlap C."/>
        </authorList>
    </citation>
    <scope>NUCLEOTIDE SEQUENCE [LARGE SCALE GENOMIC DNA]</scope>
    <source>
        <strain evidence="2 3">DSM 28246</strain>
    </source>
</reference>
<dbReference type="Proteomes" id="UP000547209">
    <property type="component" value="Unassembled WGS sequence"/>
</dbReference>
<evidence type="ECO:0000313" key="3">
    <source>
        <dbReference type="Proteomes" id="UP000547209"/>
    </source>
</evidence>
<evidence type="ECO:0000256" key="1">
    <source>
        <dbReference type="SAM" id="Phobius"/>
    </source>
</evidence>
<accession>A0A7X0VFZ6</accession>